<dbReference type="InterPro" id="IPR022484">
    <property type="entry name" value="PEP-CTERM/exosrtase_acylTfrase"/>
</dbReference>
<dbReference type="Pfam" id="PF13444">
    <property type="entry name" value="Acetyltransf_5"/>
    <property type="match status" value="1"/>
</dbReference>
<reference evidence="1" key="1">
    <citation type="submission" date="2015-10" db="EMBL/GenBank/DDBJ databases">
        <title>Description of Candidatus Tenderia electrophaga gen. nov, sp. nov., an Uncultivated Electroautotroph from a Biocathode Enrichment.</title>
        <authorList>
            <person name="Eddie B.J."/>
            <person name="Malanoski A.P."/>
            <person name="Wang Z."/>
            <person name="Hall R.J."/>
            <person name="Oh S.D."/>
            <person name="Heiner C."/>
            <person name="Lin B."/>
            <person name="Strycharz-Glaven S.M."/>
        </authorList>
    </citation>
    <scope>NUCLEOTIDE SEQUENCE [LARGE SCALE GENOMIC DNA]</scope>
    <source>
        <strain evidence="1">NRL1</strain>
    </source>
</reference>
<dbReference type="EMBL" id="CP013099">
    <property type="protein sequence ID" value="ALP54105.1"/>
    <property type="molecule type" value="Genomic_DNA"/>
</dbReference>
<dbReference type="STRING" id="1748243.Tel_13720"/>
<evidence type="ECO:0000313" key="2">
    <source>
        <dbReference type="Proteomes" id="UP000055136"/>
    </source>
</evidence>
<evidence type="ECO:0008006" key="3">
    <source>
        <dbReference type="Google" id="ProtNLM"/>
    </source>
</evidence>
<dbReference type="AlphaFoldDB" id="A0A0S2TG26"/>
<organism evidence="1 2">
    <name type="scientific">Candidatus Tenderia electrophaga</name>
    <dbReference type="NCBI Taxonomy" id="1748243"/>
    <lineage>
        <taxon>Bacteria</taxon>
        <taxon>Pseudomonadati</taxon>
        <taxon>Pseudomonadota</taxon>
        <taxon>Gammaproteobacteria</taxon>
        <taxon>Candidatus Tenderiales</taxon>
        <taxon>Candidatus Tenderiaceae</taxon>
        <taxon>Candidatus Tenderia</taxon>
    </lineage>
</organism>
<dbReference type="InterPro" id="IPR016181">
    <property type="entry name" value="Acyl_CoA_acyltransferase"/>
</dbReference>
<proteinExistence type="predicted"/>
<dbReference type="SUPFAM" id="SSF55729">
    <property type="entry name" value="Acyl-CoA N-acyltransferases (Nat)"/>
    <property type="match status" value="1"/>
</dbReference>
<keyword evidence="2" id="KW-1185">Reference proteome</keyword>
<dbReference type="Proteomes" id="UP000055136">
    <property type="component" value="Chromosome"/>
</dbReference>
<name>A0A0S2TG26_9GAMM</name>
<dbReference type="Gene3D" id="3.40.630.30">
    <property type="match status" value="1"/>
</dbReference>
<sequence>MTHLLEGFQQTFDVVHADNQALIEQSFALRYQVYCLEKDFEASSCFDEDKESDQYDMRSVHSLVYHRRLARYIGSVRLVLADRQAPDAPFPIENLCRNLHRARLAVAHRRASFQVAEISRFAVSKLRRAGAGNETDLTGISARPSSLASAAKPENEILPHATLGLFTAIVRMSAANEVSHWYALMEPTLSRLLSRFGIYFQPVGPLLDHRGRRQPVMGDIDRVLARIFVERPDVWELITDAGRTWPLNESLAAQMCKPAADATLAASRPRDYSPYRLLEGVPAEGFERVFAKRIPVGAA</sequence>
<protein>
    <recommendedName>
        <fullName evidence="3">N-acyl amino acid synthase, PEP-CTERM/exosortase system-associated</fullName>
    </recommendedName>
</protein>
<accession>A0A0S2TG26</accession>
<dbReference type="KEGG" id="tee:Tel_13720"/>
<evidence type="ECO:0000313" key="1">
    <source>
        <dbReference type="EMBL" id="ALP54105.1"/>
    </source>
</evidence>
<dbReference type="NCBIfam" id="TIGR03694">
    <property type="entry name" value="exosort_acyl"/>
    <property type="match status" value="1"/>
</dbReference>
<gene>
    <name evidence="1" type="ORF">Tel_13720</name>
</gene>